<dbReference type="Proteomes" id="UP000215914">
    <property type="component" value="Unassembled WGS sequence"/>
</dbReference>
<proteinExistence type="predicted"/>
<protein>
    <submittedName>
        <fullName evidence="2">Uncharacterized protein</fullName>
    </submittedName>
</protein>
<name>A0A9K3J8I3_HELAN</name>
<feature type="region of interest" description="Disordered" evidence="1">
    <location>
        <begin position="18"/>
        <end position="41"/>
    </location>
</feature>
<reference evidence="2" key="1">
    <citation type="journal article" date="2017" name="Nature">
        <title>The sunflower genome provides insights into oil metabolism, flowering and Asterid evolution.</title>
        <authorList>
            <person name="Badouin H."/>
            <person name="Gouzy J."/>
            <person name="Grassa C.J."/>
            <person name="Murat F."/>
            <person name="Staton S.E."/>
            <person name="Cottret L."/>
            <person name="Lelandais-Briere C."/>
            <person name="Owens G.L."/>
            <person name="Carrere S."/>
            <person name="Mayjonade B."/>
            <person name="Legrand L."/>
            <person name="Gill N."/>
            <person name="Kane N.C."/>
            <person name="Bowers J.E."/>
            <person name="Hubner S."/>
            <person name="Bellec A."/>
            <person name="Berard A."/>
            <person name="Berges H."/>
            <person name="Blanchet N."/>
            <person name="Boniface M.C."/>
            <person name="Brunel D."/>
            <person name="Catrice O."/>
            <person name="Chaidir N."/>
            <person name="Claudel C."/>
            <person name="Donnadieu C."/>
            <person name="Faraut T."/>
            <person name="Fievet G."/>
            <person name="Helmstetter N."/>
            <person name="King M."/>
            <person name="Knapp S.J."/>
            <person name="Lai Z."/>
            <person name="Le Paslier M.C."/>
            <person name="Lippi Y."/>
            <person name="Lorenzon L."/>
            <person name="Mandel J.R."/>
            <person name="Marage G."/>
            <person name="Marchand G."/>
            <person name="Marquand E."/>
            <person name="Bret-Mestries E."/>
            <person name="Morien E."/>
            <person name="Nambeesan S."/>
            <person name="Nguyen T."/>
            <person name="Pegot-Espagnet P."/>
            <person name="Pouilly N."/>
            <person name="Raftis F."/>
            <person name="Sallet E."/>
            <person name="Schiex T."/>
            <person name="Thomas J."/>
            <person name="Vandecasteele C."/>
            <person name="Vares D."/>
            <person name="Vear F."/>
            <person name="Vautrin S."/>
            <person name="Crespi M."/>
            <person name="Mangin B."/>
            <person name="Burke J.M."/>
            <person name="Salse J."/>
            <person name="Munos S."/>
            <person name="Vincourt P."/>
            <person name="Rieseberg L.H."/>
            <person name="Langlade N.B."/>
        </authorList>
    </citation>
    <scope>NUCLEOTIDE SEQUENCE</scope>
    <source>
        <tissue evidence="2">Leaves</tissue>
    </source>
</reference>
<dbReference type="EMBL" id="MNCJ02000319">
    <property type="protein sequence ID" value="KAF5810301.1"/>
    <property type="molecule type" value="Genomic_DNA"/>
</dbReference>
<dbReference type="Gramene" id="mRNA:HanXRQr2_Chr04g0167821">
    <property type="protein sequence ID" value="mRNA:HanXRQr2_Chr04g0167821"/>
    <property type="gene ID" value="HanXRQr2_Chr04g0167821"/>
</dbReference>
<sequence>MAICVFANAVMLATQTIMEEEEETTSQPRTRQAARNRDREG</sequence>
<organism evidence="2 3">
    <name type="scientific">Helianthus annuus</name>
    <name type="common">Common sunflower</name>
    <dbReference type="NCBI Taxonomy" id="4232"/>
    <lineage>
        <taxon>Eukaryota</taxon>
        <taxon>Viridiplantae</taxon>
        <taxon>Streptophyta</taxon>
        <taxon>Embryophyta</taxon>
        <taxon>Tracheophyta</taxon>
        <taxon>Spermatophyta</taxon>
        <taxon>Magnoliopsida</taxon>
        <taxon>eudicotyledons</taxon>
        <taxon>Gunneridae</taxon>
        <taxon>Pentapetalae</taxon>
        <taxon>asterids</taxon>
        <taxon>campanulids</taxon>
        <taxon>Asterales</taxon>
        <taxon>Asteraceae</taxon>
        <taxon>Asteroideae</taxon>
        <taxon>Heliantheae alliance</taxon>
        <taxon>Heliantheae</taxon>
        <taxon>Helianthus</taxon>
    </lineage>
</organism>
<comment type="caution">
    <text evidence="2">The sequence shown here is derived from an EMBL/GenBank/DDBJ whole genome shotgun (WGS) entry which is preliminary data.</text>
</comment>
<evidence type="ECO:0000256" key="1">
    <source>
        <dbReference type="SAM" id="MobiDB-lite"/>
    </source>
</evidence>
<accession>A0A9K3J8I3</accession>
<evidence type="ECO:0000313" key="2">
    <source>
        <dbReference type="EMBL" id="KAF5810301.1"/>
    </source>
</evidence>
<evidence type="ECO:0000313" key="3">
    <source>
        <dbReference type="Proteomes" id="UP000215914"/>
    </source>
</evidence>
<gene>
    <name evidence="2" type="ORF">HanXRQr2_Chr04g0167821</name>
</gene>
<dbReference type="AlphaFoldDB" id="A0A9K3J8I3"/>
<reference evidence="2" key="2">
    <citation type="submission" date="2020-06" db="EMBL/GenBank/DDBJ databases">
        <title>Helianthus annuus Genome sequencing and assembly Release 2.</title>
        <authorList>
            <person name="Gouzy J."/>
            <person name="Langlade N."/>
            <person name="Munos S."/>
        </authorList>
    </citation>
    <scope>NUCLEOTIDE SEQUENCE</scope>
    <source>
        <tissue evidence="2">Leaves</tissue>
    </source>
</reference>
<keyword evidence="3" id="KW-1185">Reference proteome</keyword>